<evidence type="ECO:0000313" key="1">
    <source>
        <dbReference type="EMBL" id="KAK4184694.1"/>
    </source>
</evidence>
<dbReference type="AlphaFoldDB" id="A0AAN6WMQ9"/>
<comment type="caution">
    <text evidence="1">The sequence shown here is derived from an EMBL/GenBank/DDBJ whole genome shotgun (WGS) entry which is preliminary data.</text>
</comment>
<reference evidence="1" key="1">
    <citation type="journal article" date="2023" name="Mol. Phylogenet. Evol.">
        <title>Genome-scale phylogeny and comparative genomics of the fungal order Sordariales.</title>
        <authorList>
            <person name="Hensen N."/>
            <person name="Bonometti L."/>
            <person name="Westerberg I."/>
            <person name="Brannstrom I.O."/>
            <person name="Guillou S."/>
            <person name="Cros-Aarteil S."/>
            <person name="Calhoun S."/>
            <person name="Haridas S."/>
            <person name="Kuo A."/>
            <person name="Mondo S."/>
            <person name="Pangilinan J."/>
            <person name="Riley R."/>
            <person name="LaButti K."/>
            <person name="Andreopoulos B."/>
            <person name="Lipzen A."/>
            <person name="Chen C."/>
            <person name="Yan M."/>
            <person name="Daum C."/>
            <person name="Ng V."/>
            <person name="Clum A."/>
            <person name="Steindorff A."/>
            <person name="Ohm R.A."/>
            <person name="Martin F."/>
            <person name="Silar P."/>
            <person name="Natvig D.O."/>
            <person name="Lalanne C."/>
            <person name="Gautier V."/>
            <person name="Ament-Velasquez S.L."/>
            <person name="Kruys A."/>
            <person name="Hutchinson M.I."/>
            <person name="Powell A.J."/>
            <person name="Barry K."/>
            <person name="Miller A.N."/>
            <person name="Grigoriev I.V."/>
            <person name="Debuchy R."/>
            <person name="Gladieux P."/>
            <person name="Hiltunen Thoren M."/>
            <person name="Johannesson H."/>
        </authorList>
    </citation>
    <scope>NUCLEOTIDE SEQUENCE</scope>
    <source>
        <strain evidence="1">PSN309</strain>
    </source>
</reference>
<evidence type="ECO:0000313" key="2">
    <source>
        <dbReference type="Proteomes" id="UP001302126"/>
    </source>
</evidence>
<gene>
    <name evidence="1" type="ORF">QBC35DRAFT_539502</name>
</gene>
<keyword evidence="2" id="KW-1185">Reference proteome</keyword>
<accession>A0AAN6WMQ9</accession>
<organism evidence="1 2">
    <name type="scientific">Podospora australis</name>
    <dbReference type="NCBI Taxonomy" id="1536484"/>
    <lineage>
        <taxon>Eukaryota</taxon>
        <taxon>Fungi</taxon>
        <taxon>Dikarya</taxon>
        <taxon>Ascomycota</taxon>
        <taxon>Pezizomycotina</taxon>
        <taxon>Sordariomycetes</taxon>
        <taxon>Sordariomycetidae</taxon>
        <taxon>Sordariales</taxon>
        <taxon>Podosporaceae</taxon>
        <taxon>Podospora</taxon>
    </lineage>
</organism>
<reference evidence="1" key="2">
    <citation type="submission" date="2023-05" db="EMBL/GenBank/DDBJ databases">
        <authorList>
            <consortium name="Lawrence Berkeley National Laboratory"/>
            <person name="Steindorff A."/>
            <person name="Hensen N."/>
            <person name="Bonometti L."/>
            <person name="Westerberg I."/>
            <person name="Brannstrom I.O."/>
            <person name="Guillou S."/>
            <person name="Cros-Aarteil S."/>
            <person name="Calhoun S."/>
            <person name="Haridas S."/>
            <person name="Kuo A."/>
            <person name="Mondo S."/>
            <person name="Pangilinan J."/>
            <person name="Riley R."/>
            <person name="Labutti K."/>
            <person name="Andreopoulos B."/>
            <person name="Lipzen A."/>
            <person name="Chen C."/>
            <person name="Yanf M."/>
            <person name="Daum C."/>
            <person name="Ng V."/>
            <person name="Clum A."/>
            <person name="Ohm R."/>
            <person name="Martin F."/>
            <person name="Silar P."/>
            <person name="Natvig D."/>
            <person name="Lalanne C."/>
            <person name="Gautier V."/>
            <person name="Ament-Velasquez S.L."/>
            <person name="Kruys A."/>
            <person name="Hutchinson M.I."/>
            <person name="Powell A.J."/>
            <person name="Barry K."/>
            <person name="Miller A.N."/>
            <person name="Grigoriev I.V."/>
            <person name="Debuchy R."/>
            <person name="Gladieux P."/>
            <person name="Thoren M.H."/>
            <person name="Johannesson H."/>
        </authorList>
    </citation>
    <scope>NUCLEOTIDE SEQUENCE</scope>
    <source>
        <strain evidence="1">PSN309</strain>
    </source>
</reference>
<dbReference type="Proteomes" id="UP001302126">
    <property type="component" value="Unassembled WGS sequence"/>
</dbReference>
<dbReference type="EMBL" id="MU864478">
    <property type="protein sequence ID" value="KAK4184694.1"/>
    <property type="molecule type" value="Genomic_DNA"/>
</dbReference>
<proteinExistence type="predicted"/>
<protein>
    <submittedName>
        <fullName evidence="1">Uncharacterized protein</fullName>
    </submittedName>
</protein>
<sequence length="551" mass="62266">MDSTSNQQSTESTIGEQNPVGLSTSLGALEASPQAQLCISRLVESGRLADEDFLNLALTNKTVFRIVAVEHARFNIKTVSFTDEHSLIYRAIQHDQSDWLEYFLTLGDFQFDYESPNGRLIHDGGDRRGTHVLMSLCLAANAVNCLDVLIGYGRSITRYDRGWLVKKAKLVASETYNFHCLTKLLSVQGSLQPFWGYLLTQAWHTDHIEKLATLLPSDTDYFPYLMLECAKHNSSPFVLLELMKKVSAERLSDEEWYESCLTTPIAQLACRHNGIGLKLMLDSGVKAFERYVENPSGRRLSNPLFLALSHPFPREPKMGRYHHYSFQNQSSGRVGEPLRPDQSRLAWQNAYDKWDKEVKESSSNMRSAVELLTRHAKAELQVHLRGHVDMLQAACDIFVANIHDFLLNTVGWLLTQESHKQVLKEWAHTWQDDLSGSRLRKILSENGFTLNEDLLAVWEIINVSNIGGHVPKPTEQARGGVTGRDTFGMVDFLFNLAVNNKQVTLGEDQSRKPANGSDISLKYSFRDIKLELEAIRLELSHREEGIGSNTA</sequence>
<name>A0AAN6WMQ9_9PEZI</name>